<accession>A0A2N3MZX1</accession>
<keyword evidence="1" id="KW-0596">Phosphopantetheine</keyword>
<evidence type="ECO:0000256" key="1">
    <source>
        <dbReference type="ARBA" id="ARBA00022450"/>
    </source>
</evidence>
<dbReference type="GO" id="GO:0031177">
    <property type="term" value="F:phosphopantetheine binding"/>
    <property type="evidence" value="ECO:0007669"/>
    <property type="project" value="TreeGrafter"/>
</dbReference>
<evidence type="ECO:0000256" key="3">
    <source>
        <dbReference type="SAM" id="MobiDB-lite"/>
    </source>
</evidence>
<dbReference type="GO" id="GO:0044550">
    <property type="term" value="P:secondary metabolite biosynthetic process"/>
    <property type="evidence" value="ECO:0007669"/>
    <property type="project" value="TreeGrafter"/>
</dbReference>
<dbReference type="InParanoid" id="A0A2N3MZX1"/>
<dbReference type="PANTHER" id="PTHR45527">
    <property type="entry name" value="NONRIBOSOMAL PEPTIDE SYNTHETASE"/>
    <property type="match status" value="1"/>
</dbReference>
<dbReference type="VEuPathDB" id="FungiDB:jhhlp_007555"/>
<evidence type="ECO:0000256" key="2">
    <source>
        <dbReference type="ARBA" id="ARBA00022553"/>
    </source>
</evidence>
<dbReference type="STRING" id="41688.A0A2N3MZX1"/>
<dbReference type="InterPro" id="IPR042099">
    <property type="entry name" value="ANL_N_sf"/>
</dbReference>
<dbReference type="Gene3D" id="3.30.300.30">
    <property type="match status" value="1"/>
</dbReference>
<dbReference type="GO" id="GO:0005737">
    <property type="term" value="C:cytoplasm"/>
    <property type="evidence" value="ECO:0007669"/>
    <property type="project" value="TreeGrafter"/>
</dbReference>
<sequence length="177" mass="19555">MEPLMPINAGQCGAGESRTDSVTKTDNDADDEEEDETGIYGPTETSITATCSSTVTGHTNHSYVGKSVAALIWIVNPENHNHLTLLGLVGEMLVEGPLLARGYLDDPEKSEKSFGTSPRWAITSHVSQVRRSYKTGDLYRYDEQGNVLYIDRKNTQVKINGQRIELGEVEDRLRQAL</sequence>
<feature type="compositionally biased region" description="Basic and acidic residues" evidence="3">
    <location>
        <begin position="17"/>
        <end position="27"/>
    </location>
</feature>
<keyword evidence="2" id="KW-0597">Phosphoprotein</keyword>
<comment type="caution">
    <text evidence="4">The sequence shown here is derived from an EMBL/GenBank/DDBJ whole genome shotgun (WGS) entry which is preliminary data.</text>
</comment>
<protein>
    <submittedName>
        <fullName evidence="4">Uncharacterized protein</fullName>
    </submittedName>
</protein>
<name>A0A2N3MZX1_9PEZI</name>
<proteinExistence type="predicted"/>
<dbReference type="Proteomes" id="UP000233524">
    <property type="component" value="Unassembled WGS sequence"/>
</dbReference>
<gene>
    <name evidence="4" type="ORF">jhhlp_007555</name>
</gene>
<dbReference type="EMBL" id="NLAX01001139">
    <property type="protein sequence ID" value="PKS05726.1"/>
    <property type="molecule type" value="Genomic_DNA"/>
</dbReference>
<feature type="region of interest" description="Disordered" evidence="3">
    <location>
        <begin position="1"/>
        <end position="44"/>
    </location>
</feature>
<dbReference type="SUPFAM" id="SSF56801">
    <property type="entry name" value="Acetyl-CoA synthetase-like"/>
    <property type="match status" value="1"/>
</dbReference>
<dbReference type="OrthoDB" id="416786at2759"/>
<dbReference type="Gene3D" id="3.40.50.12780">
    <property type="entry name" value="N-terminal domain of ligase-like"/>
    <property type="match status" value="1"/>
</dbReference>
<keyword evidence="5" id="KW-1185">Reference proteome</keyword>
<dbReference type="AlphaFoldDB" id="A0A2N3MZX1"/>
<feature type="compositionally biased region" description="Acidic residues" evidence="3">
    <location>
        <begin position="28"/>
        <end position="37"/>
    </location>
</feature>
<reference evidence="4 5" key="1">
    <citation type="journal article" date="2017" name="G3 (Bethesda)">
        <title>First Draft Genome Sequence of the Pathogenic Fungus Lomentospora prolificans (Formerly Scedosporium prolificans).</title>
        <authorList>
            <person name="Luo R."/>
            <person name="Zimin A."/>
            <person name="Workman R."/>
            <person name="Fan Y."/>
            <person name="Pertea G."/>
            <person name="Grossman N."/>
            <person name="Wear M.P."/>
            <person name="Jia B."/>
            <person name="Miller H."/>
            <person name="Casadevall A."/>
            <person name="Timp W."/>
            <person name="Zhang S.X."/>
            <person name="Salzberg S.L."/>
        </authorList>
    </citation>
    <scope>NUCLEOTIDE SEQUENCE [LARGE SCALE GENOMIC DNA]</scope>
    <source>
        <strain evidence="4 5">JHH-5317</strain>
    </source>
</reference>
<evidence type="ECO:0000313" key="5">
    <source>
        <dbReference type="Proteomes" id="UP000233524"/>
    </source>
</evidence>
<dbReference type="PANTHER" id="PTHR45527:SF1">
    <property type="entry name" value="FATTY ACID SYNTHASE"/>
    <property type="match status" value="1"/>
</dbReference>
<dbReference type="InterPro" id="IPR045851">
    <property type="entry name" value="AMP-bd_C_sf"/>
</dbReference>
<organism evidence="4 5">
    <name type="scientific">Lomentospora prolificans</name>
    <dbReference type="NCBI Taxonomy" id="41688"/>
    <lineage>
        <taxon>Eukaryota</taxon>
        <taxon>Fungi</taxon>
        <taxon>Dikarya</taxon>
        <taxon>Ascomycota</taxon>
        <taxon>Pezizomycotina</taxon>
        <taxon>Sordariomycetes</taxon>
        <taxon>Hypocreomycetidae</taxon>
        <taxon>Microascales</taxon>
        <taxon>Microascaceae</taxon>
        <taxon>Lomentospora</taxon>
    </lineage>
</organism>
<dbReference type="GO" id="GO:0043041">
    <property type="term" value="P:amino acid activation for nonribosomal peptide biosynthetic process"/>
    <property type="evidence" value="ECO:0007669"/>
    <property type="project" value="TreeGrafter"/>
</dbReference>
<evidence type="ECO:0000313" key="4">
    <source>
        <dbReference type="EMBL" id="PKS05726.1"/>
    </source>
</evidence>